<evidence type="ECO:0000313" key="2">
    <source>
        <dbReference type="EMBL" id="TDO95330.1"/>
    </source>
</evidence>
<keyword evidence="3" id="KW-1185">Reference proteome</keyword>
<evidence type="ECO:0000313" key="3">
    <source>
        <dbReference type="Proteomes" id="UP000294656"/>
    </source>
</evidence>
<dbReference type="SUPFAM" id="SSF53474">
    <property type="entry name" value="alpha/beta-Hydrolases"/>
    <property type="match status" value="1"/>
</dbReference>
<sequence>MTLKIPQRSKSITGLSYVTLGQGDPLVLIHGVGLKLEAWFRQLDVLAEQFTVYLVDMPGHGESELMPECTSISAYTDVIAKWIECDIQAPVVIAGHSMGSMIALNFGIRNTQSCRGIIAMNSVYQRSEAAKRAVYERVQEIKQDIDSLDVTAPVKRWFDFPLEGESKINAELCAQWLSQANLDGYSQAYEIFCMNDGPLDTDLENLALPTLFITGEGDPNSSPLMSSRMAQLCPSGQVYVVEQARHMAPMTHSDEINPLVIEFSKRCFNSA</sequence>
<gene>
    <name evidence="2" type="ORF">DFP79_3571</name>
</gene>
<dbReference type="PANTHER" id="PTHR46438">
    <property type="entry name" value="ALPHA/BETA-HYDROLASES SUPERFAMILY PROTEIN"/>
    <property type="match status" value="1"/>
</dbReference>
<dbReference type="InterPro" id="IPR000073">
    <property type="entry name" value="AB_hydrolase_1"/>
</dbReference>
<dbReference type="OrthoDB" id="7055710at2"/>
<protein>
    <submittedName>
        <fullName evidence="2">Pimeloyl-ACP methyl ester carboxylesterase</fullName>
    </submittedName>
</protein>
<dbReference type="Pfam" id="PF12697">
    <property type="entry name" value="Abhydrolase_6"/>
    <property type="match status" value="1"/>
</dbReference>
<proteinExistence type="predicted"/>
<dbReference type="AlphaFoldDB" id="A0A4R6M4A8"/>
<dbReference type="Gene3D" id="3.40.50.1820">
    <property type="entry name" value="alpha/beta hydrolase"/>
    <property type="match status" value="1"/>
</dbReference>
<feature type="domain" description="AB hydrolase-1" evidence="1">
    <location>
        <begin position="26"/>
        <end position="256"/>
    </location>
</feature>
<dbReference type="InterPro" id="IPR029058">
    <property type="entry name" value="AB_hydrolase_fold"/>
</dbReference>
<name>A0A4R6M4A8_9GAMM</name>
<dbReference type="EMBL" id="SNXC01000017">
    <property type="protein sequence ID" value="TDO95330.1"/>
    <property type="molecule type" value="Genomic_DNA"/>
</dbReference>
<dbReference type="Proteomes" id="UP000294656">
    <property type="component" value="Unassembled WGS sequence"/>
</dbReference>
<organism evidence="2 3">
    <name type="scientific">Marinomonas balearica</name>
    <dbReference type="NCBI Taxonomy" id="491947"/>
    <lineage>
        <taxon>Bacteria</taxon>
        <taxon>Pseudomonadati</taxon>
        <taxon>Pseudomonadota</taxon>
        <taxon>Gammaproteobacteria</taxon>
        <taxon>Oceanospirillales</taxon>
        <taxon>Oceanospirillaceae</taxon>
        <taxon>Marinomonas</taxon>
    </lineage>
</organism>
<accession>A0A4R6M4A8</accession>
<comment type="caution">
    <text evidence="2">The sequence shown here is derived from an EMBL/GenBank/DDBJ whole genome shotgun (WGS) entry which is preliminary data.</text>
</comment>
<evidence type="ECO:0000259" key="1">
    <source>
        <dbReference type="Pfam" id="PF12697"/>
    </source>
</evidence>
<dbReference type="RefSeq" id="WP_133505245.1">
    <property type="nucleotide sequence ID" value="NZ_SNXC01000017.1"/>
</dbReference>
<reference evidence="2 3" key="1">
    <citation type="submission" date="2019-03" db="EMBL/GenBank/DDBJ databases">
        <title>Genomic Encyclopedia of Type Strains, Phase III (KMG-III): the genomes of soil and plant-associated and newly described type strains.</title>
        <authorList>
            <person name="Whitman W."/>
        </authorList>
    </citation>
    <scope>NUCLEOTIDE SEQUENCE [LARGE SCALE GENOMIC DNA]</scope>
    <source>
        <strain evidence="2 3">CECT 7378</strain>
    </source>
</reference>